<dbReference type="EMBL" id="DXHS01000006">
    <property type="protein sequence ID" value="HIW01758.1"/>
    <property type="molecule type" value="Genomic_DNA"/>
</dbReference>
<dbReference type="AlphaFoldDB" id="A0A9D1TQI7"/>
<evidence type="ECO:0000313" key="1">
    <source>
        <dbReference type="EMBL" id="HIW01758.1"/>
    </source>
</evidence>
<gene>
    <name evidence="1" type="ORF">H9892_00235</name>
</gene>
<proteinExistence type="predicted"/>
<sequence length="625" mass="68329">MNIRETIKEAKRIYLTSTGVSETEKGIELLRSLPAPPAIDKENEAYARAYAYRLTLKKYAFGYFTTLSERERNVLVRYIERCMPVLAEKFPGTRADFARTLAAADALAPAGDILAAAADALVSGSGLGEAAESAENEAARLRVSDIAPPLGGAAFIDVRATAASLLENAARECRAADKRAEKESASALIAELAPPLGNAVYDCFPDPERNERGMTGAIVLCTPLTEEAKLYVRAVADREKREFALVSATALAAYPEGTAEKLFAALASDGRDALVVGASHMPGGREELFSAAAKFALSGRKIYIADDSGAFYKEAVSCGVSASSLGRLDLALPFFRDVMGELEERGMAGQEDKDEIKKLMPFAGYTGLNAAITAFAAGRDWKAAAEAASRDNAADVLEYISRTGNPGRLVDPEWGDFSSYRKGADESKPAFDYDDIRVADPANIRRIMTRDLTVFERVGALTRYCLLGGADESAWKALDEETRDERMEEATRLVYRALGISYIPEVSVEDDLGKGVGGLCCNGGRVIKYLASALREYRYSQEVVIHESYHAFQHEALSTGWRRWHWTELGVPEARLNEWQYNFANYYSDTSSKGYKVEIVEGDARAFSAECIKRGDDCWNTIDLQ</sequence>
<reference evidence="1" key="2">
    <citation type="submission" date="2021-04" db="EMBL/GenBank/DDBJ databases">
        <authorList>
            <person name="Gilroy R."/>
        </authorList>
    </citation>
    <scope>NUCLEOTIDE SEQUENCE</scope>
    <source>
        <strain evidence="1">12435</strain>
    </source>
</reference>
<evidence type="ECO:0000313" key="2">
    <source>
        <dbReference type="Proteomes" id="UP000823990"/>
    </source>
</evidence>
<reference evidence="1" key="1">
    <citation type="journal article" date="2021" name="PeerJ">
        <title>Extensive microbial diversity within the chicken gut microbiome revealed by metagenomics and culture.</title>
        <authorList>
            <person name="Gilroy R."/>
            <person name="Ravi A."/>
            <person name="Getino M."/>
            <person name="Pursley I."/>
            <person name="Horton D.L."/>
            <person name="Alikhan N.F."/>
            <person name="Baker D."/>
            <person name="Gharbi K."/>
            <person name="Hall N."/>
            <person name="Watson M."/>
            <person name="Adriaenssens E.M."/>
            <person name="Foster-Nyarko E."/>
            <person name="Jarju S."/>
            <person name="Secka A."/>
            <person name="Antonio M."/>
            <person name="Oren A."/>
            <person name="Chaudhuri R.R."/>
            <person name="La Ragione R."/>
            <person name="Hildebrand F."/>
            <person name="Pallen M.J."/>
        </authorList>
    </citation>
    <scope>NUCLEOTIDE SEQUENCE</scope>
    <source>
        <strain evidence="1">12435</strain>
    </source>
</reference>
<comment type="caution">
    <text evidence="1">The sequence shown here is derived from an EMBL/GenBank/DDBJ whole genome shotgun (WGS) entry which is preliminary data.</text>
</comment>
<name>A0A9D1TQI7_9FIRM</name>
<accession>A0A9D1TQI7</accession>
<dbReference type="Proteomes" id="UP000823990">
    <property type="component" value="Unassembled WGS sequence"/>
</dbReference>
<organism evidence="1 2">
    <name type="scientific">Candidatus Protoclostridium stercorigallinarum</name>
    <dbReference type="NCBI Taxonomy" id="2838741"/>
    <lineage>
        <taxon>Bacteria</taxon>
        <taxon>Bacillati</taxon>
        <taxon>Bacillota</taxon>
        <taxon>Clostridia</taxon>
        <taxon>Candidatus Protoclostridium</taxon>
    </lineage>
</organism>
<protein>
    <submittedName>
        <fullName evidence="1">Uncharacterized protein</fullName>
    </submittedName>
</protein>